<reference evidence="12 13" key="1">
    <citation type="submission" date="2019-09" db="EMBL/GenBank/DDBJ databases">
        <title>Bird 10,000 Genomes (B10K) Project - Family phase.</title>
        <authorList>
            <person name="Zhang G."/>
        </authorList>
    </citation>
    <scope>NUCLEOTIDE SEQUENCE [LARGE SCALE GENOMIC DNA]</scope>
    <source>
        <strain evidence="12">B10K-DU-002-42</strain>
        <tissue evidence="12">Muscle</tissue>
    </source>
</reference>
<dbReference type="EMBL" id="VWYP01020848">
    <property type="protein sequence ID" value="NXR79066.1"/>
    <property type="molecule type" value="Genomic_DNA"/>
</dbReference>
<gene>
    <name evidence="12" type="primary">Znf3_5</name>
    <name evidence="12" type="ORF">PYCJOC_R07294</name>
</gene>
<keyword evidence="13" id="KW-1185">Reference proteome</keyword>
<evidence type="ECO:0000313" key="12">
    <source>
        <dbReference type="EMBL" id="NXR79066.1"/>
    </source>
</evidence>
<protein>
    <submittedName>
        <fullName evidence="12">ZNF3 protein</fullName>
    </submittedName>
</protein>
<comment type="subcellular location">
    <subcellularLocation>
        <location evidence="1">Nucleus</location>
    </subcellularLocation>
</comment>
<comment type="caution">
    <text evidence="12">The sequence shown here is derived from an EMBL/GenBank/DDBJ whole genome shotgun (WGS) entry which is preliminary data.</text>
</comment>
<evidence type="ECO:0000256" key="7">
    <source>
        <dbReference type="ARBA" id="ARBA00023163"/>
    </source>
</evidence>
<evidence type="ECO:0000313" key="13">
    <source>
        <dbReference type="Proteomes" id="UP000535705"/>
    </source>
</evidence>
<dbReference type="SMART" id="SM00355">
    <property type="entry name" value="ZnF_C2H2"/>
    <property type="match status" value="4"/>
</dbReference>
<dbReference type="Pfam" id="PF00096">
    <property type="entry name" value="zf-C2H2"/>
    <property type="match status" value="1"/>
</dbReference>
<evidence type="ECO:0000256" key="9">
    <source>
        <dbReference type="PROSITE-ProRule" id="PRU00042"/>
    </source>
</evidence>
<keyword evidence="3" id="KW-0677">Repeat</keyword>
<evidence type="ECO:0000256" key="3">
    <source>
        <dbReference type="ARBA" id="ARBA00022737"/>
    </source>
</evidence>
<dbReference type="Proteomes" id="UP000535705">
    <property type="component" value="Unassembled WGS sequence"/>
</dbReference>
<dbReference type="PROSITE" id="PS50157">
    <property type="entry name" value="ZINC_FINGER_C2H2_2"/>
    <property type="match status" value="3"/>
</dbReference>
<proteinExistence type="predicted"/>
<keyword evidence="7" id="KW-0804">Transcription</keyword>
<evidence type="ECO:0000256" key="4">
    <source>
        <dbReference type="ARBA" id="ARBA00022771"/>
    </source>
</evidence>
<keyword evidence="4 9" id="KW-0863">Zinc-finger</keyword>
<dbReference type="Gene3D" id="3.30.160.60">
    <property type="entry name" value="Classic Zinc Finger"/>
    <property type="match status" value="4"/>
</dbReference>
<dbReference type="GO" id="GO:0005634">
    <property type="term" value="C:nucleus"/>
    <property type="evidence" value="ECO:0007669"/>
    <property type="project" value="UniProtKB-SubCell"/>
</dbReference>
<dbReference type="InterPro" id="IPR050826">
    <property type="entry name" value="Krueppel_C2H2_ZnFinger"/>
</dbReference>
<evidence type="ECO:0000256" key="10">
    <source>
        <dbReference type="SAM" id="MobiDB-lite"/>
    </source>
</evidence>
<feature type="domain" description="C2H2-type" evidence="11">
    <location>
        <begin position="172"/>
        <end position="199"/>
    </location>
</feature>
<evidence type="ECO:0000256" key="6">
    <source>
        <dbReference type="ARBA" id="ARBA00023015"/>
    </source>
</evidence>
<dbReference type="FunFam" id="3.30.160.60:FF:000218">
    <property type="entry name" value="Zinc finger protein 10"/>
    <property type="match status" value="1"/>
</dbReference>
<dbReference type="AlphaFoldDB" id="A0A7L2P4W8"/>
<evidence type="ECO:0000259" key="11">
    <source>
        <dbReference type="PROSITE" id="PS50157"/>
    </source>
</evidence>
<accession>A0A7L2P4W8</accession>
<dbReference type="PROSITE" id="PS00028">
    <property type="entry name" value="ZINC_FINGER_C2H2_1"/>
    <property type="match status" value="1"/>
</dbReference>
<dbReference type="OrthoDB" id="9210378at2759"/>
<feature type="non-terminal residue" evidence="12">
    <location>
        <position position="1"/>
    </location>
</feature>
<feature type="domain" description="C2H2-type" evidence="11">
    <location>
        <begin position="117"/>
        <end position="144"/>
    </location>
</feature>
<dbReference type="GO" id="GO:0008270">
    <property type="term" value="F:zinc ion binding"/>
    <property type="evidence" value="ECO:0007669"/>
    <property type="project" value="UniProtKB-KW"/>
</dbReference>
<feature type="non-terminal residue" evidence="12">
    <location>
        <position position="199"/>
    </location>
</feature>
<feature type="compositionally biased region" description="Polar residues" evidence="10">
    <location>
        <begin position="21"/>
        <end position="37"/>
    </location>
</feature>
<evidence type="ECO:0000256" key="2">
    <source>
        <dbReference type="ARBA" id="ARBA00022723"/>
    </source>
</evidence>
<dbReference type="SUPFAM" id="SSF57667">
    <property type="entry name" value="beta-beta-alpha zinc fingers"/>
    <property type="match status" value="3"/>
</dbReference>
<evidence type="ECO:0000256" key="5">
    <source>
        <dbReference type="ARBA" id="ARBA00022833"/>
    </source>
</evidence>
<dbReference type="InterPro" id="IPR013087">
    <property type="entry name" value="Znf_C2H2_type"/>
</dbReference>
<keyword evidence="6" id="KW-0805">Transcription regulation</keyword>
<evidence type="ECO:0000256" key="8">
    <source>
        <dbReference type="ARBA" id="ARBA00023242"/>
    </source>
</evidence>
<sequence length="199" mass="23134">KMETREDKSLWQNLVEEAVLSSSMVQESSGEENPQRSCTRRGSKPSPDCSKEERPTLCQEGRQRSNWSLELVVYQQFPNGEKSYKEQPYECGECGRSFIQSSSVICHQVIYSVEWPFECQEFGKSFSTSSDLIHHQQIHIKERPYKCPESAKRFQTRSILLHQQIHTEERPFCCPSCRKGFYLNSSLITHEHIHTGSRP</sequence>
<dbReference type="PANTHER" id="PTHR24377">
    <property type="entry name" value="IP01015P-RELATED"/>
    <property type="match status" value="1"/>
</dbReference>
<dbReference type="FunFam" id="3.30.160.60:FF:002343">
    <property type="entry name" value="Zinc finger protein 33A"/>
    <property type="match status" value="1"/>
</dbReference>
<feature type="region of interest" description="Disordered" evidence="10">
    <location>
        <begin position="21"/>
        <end position="55"/>
    </location>
</feature>
<dbReference type="InterPro" id="IPR036236">
    <property type="entry name" value="Znf_C2H2_sf"/>
</dbReference>
<organism evidence="12 13">
    <name type="scientific">Pycnonotus jocosus</name>
    <name type="common">Red-whiskered bulbul</name>
    <name type="synonym">Lanius jocosus</name>
    <dbReference type="NCBI Taxonomy" id="182897"/>
    <lineage>
        <taxon>Eukaryota</taxon>
        <taxon>Metazoa</taxon>
        <taxon>Chordata</taxon>
        <taxon>Craniata</taxon>
        <taxon>Vertebrata</taxon>
        <taxon>Euteleostomi</taxon>
        <taxon>Archelosauria</taxon>
        <taxon>Archosauria</taxon>
        <taxon>Dinosauria</taxon>
        <taxon>Saurischia</taxon>
        <taxon>Theropoda</taxon>
        <taxon>Coelurosauria</taxon>
        <taxon>Aves</taxon>
        <taxon>Neognathae</taxon>
        <taxon>Neoaves</taxon>
        <taxon>Telluraves</taxon>
        <taxon>Australaves</taxon>
        <taxon>Passeriformes</taxon>
        <taxon>Sylvioidea</taxon>
        <taxon>Pycnonotidae</taxon>
        <taxon>Pycnonotus</taxon>
    </lineage>
</organism>
<dbReference type="FunFam" id="3.30.160.60:FF:000003">
    <property type="entry name" value="Zinc finger protein 3 homolog"/>
    <property type="match status" value="1"/>
</dbReference>
<evidence type="ECO:0000256" key="1">
    <source>
        <dbReference type="ARBA" id="ARBA00004123"/>
    </source>
</evidence>
<keyword evidence="8" id="KW-0539">Nucleus</keyword>
<feature type="domain" description="C2H2-type" evidence="11">
    <location>
        <begin position="89"/>
        <end position="116"/>
    </location>
</feature>
<keyword evidence="5" id="KW-0862">Zinc</keyword>
<name>A0A7L2P4W8_PYCJO</name>
<keyword evidence="2" id="KW-0479">Metal-binding</keyword>